<evidence type="ECO:0000256" key="1">
    <source>
        <dbReference type="ARBA" id="ARBA00007274"/>
    </source>
</evidence>
<dbReference type="AlphaFoldDB" id="S6B3E7"/>
<dbReference type="GO" id="GO:0005829">
    <property type="term" value="C:cytosol"/>
    <property type="evidence" value="ECO:0007669"/>
    <property type="project" value="TreeGrafter"/>
</dbReference>
<dbReference type="STRING" id="1163617.SCD_n01345"/>
<dbReference type="Gene3D" id="2.160.10.10">
    <property type="entry name" value="Hexapeptide repeat proteins"/>
    <property type="match status" value="1"/>
</dbReference>
<evidence type="ECO:0000313" key="4">
    <source>
        <dbReference type="Proteomes" id="UP000015559"/>
    </source>
</evidence>
<dbReference type="PANTHER" id="PTHR23416">
    <property type="entry name" value="SIALIC ACID SYNTHASE-RELATED"/>
    <property type="match status" value="1"/>
</dbReference>
<dbReference type="eggNOG" id="COG0110">
    <property type="taxonomic scope" value="Bacteria"/>
</dbReference>
<reference evidence="3 4" key="1">
    <citation type="journal article" date="2012" name="Appl. Environ. Microbiol.">
        <title>Draft genome sequence of a psychrotolerant sulfur-oxidizing bacterium, Sulfuricella denitrificans skB26, and proteomic insights into cold adaptation.</title>
        <authorList>
            <person name="Watanabe T."/>
            <person name="Kojima H."/>
            <person name="Fukui M."/>
        </authorList>
    </citation>
    <scope>NUCLEOTIDE SEQUENCE [LARGE SCALE GENOMIC DNA]</scope>
    <source>
        <strain evidence="4">skB26</strain>
    </source>
</reference>
<dbReference type="HOGENOM" id="CLU_051638_7_2_4"/>
<proteinExistence type="inferred from homology"/>
<organism evidence="3 4">
    <name type="scientific">Sulfuricella denitrificans (strain DSM 22764 / NBRC 105220 / skB26)</name>
    <dbReference type="NCBI Taxonomy" id="1163617"/>
    <lineage>
        <taxon>Bacteria</taxon>
        <taxon>Pseudomonadati</taxon>
        <taxon>Pseudomonadota</taxon>
        <taxon>Betaproteobacteria</taxon>
        <taxon>Nitrosomonadales</taxon>
        <taxon>Sulfuricellaceae</taxon>
        <taxon>Sulfuricella</taxon>
    </lineage>
</organism>
<evidence type="ECO:0000313" key="3">
    <source>
        <dbReference type="EMBL" id="BAN35172.1"/>
    </source>
</evidence>
<dbReference type="InterPro" id="IPR011004">
    <property type="entry name" value="Trimer_LpxA-like_sf"/>
</dbReference>
<accession>S6B3E7</accession>
<dbReference type="InterPro" id="IPR051159">
    <property type="entry name" value="Hexapeptide_acetyltransf"/>
</dbReference>
<evidence type="ECO:0000256" key="2">
    <source>
        <dbReference type="ARBA" id="ARBA00022679"/>
    </source>
</evidence>
<dbReference type="SUPFAM" id="SSF51161">
    <property type="entry name" value="Trimeric LpxA-like enzymes"/>
    <property type="match status" value="1"/>
</dbReference>
<dbReference type="PANTHER" id="PTHR23416:SF23">
    <property type="entry name" value="ACETYLTRANSFERASE C18B11.09C-RELATED"/>
    <property type="match status" value="1"/>
</dbReference>
<name>S6B3E7_SULDS</name>
<gene>
    <name evidence="3" type="ORF">SCD_n01345</name>
</gene>
<dbReference type="Proteomes" id="UP000015559">
    <property type="component" value="Chromosome"/>
</dbReference>
<comment type="similarity">
    <text evidence="1">Belongs to the transferase hexapeptide repeat family.</text>
</comment>
<dbReference type="EMBL" id="AP013066">
    <property type="protein sequence ID" value="BAN35172.1"/>
    <property type="molecule type" value="Genomic_DNA"/>
</dbReference>
<sequence length="105" mass="11301">MADEAIIYNPEPIYLGSHSVISQQAYLCGASHDPDDPAFPLIAKPIRIGAYAWVCSRATVQLGVNMAEGAVLGLGGVATKDMEPWSVYGGIPARKIKNRVHHENL</sequence>
<dbReference type="GO" id="GO:0008374">
    <property type="term" value="F:O-acyltransferase activity"/>
    <property type="evidence" value="ECO:0007669"/>
    <property type="project" value="TreeGrafter"/>
</dbReference>
<protein>
    <submittedName>
        <fullName evidence="3">Putative acetyltransferase</fullName>
    </submittedName>
</protein>
<keyword evidence="2 3" id="KW-0808">Transferase</keyword>
<dbReference type="KEGG" id="sdr:SCD_n01345"/>
<keyword evidence="4" id="KW-1185">Reference proteome</keyword>